<dbReference type="EMBL" id="JAODUP010000223">
    <property type="protein sequence ID" value="KAK2156030.1"/>
    <property type="molecule type" value="Genomic_DNA"/>
</dbReference>
<reference evidence="2" key="1">
    <citation type="journal article" date="2023" name="Mol. Biol. Evol.">
        <title>Third-Generation Sequencing Reveals the Adaptive Role of the Epigenome in Three Deep-Sea Polychaetes.</title>
        <authorList>
            <person name="Perez M."/>
            <person name="Aroh O."/>
            <person name="Sun Y."/>
            <person name="Lan Y."/>
            <person name="Juniper S.K."/>
            <person name="Young C.R."/>
            <person name="Angers B."/>
            <person name="Qian P.Y."/>
        </authorList>
    </citation>
    <scope>NUCLEOTIDE SEQUENCE</scope>
    <source>
        <strain evidence="2">P08H-3</strain>
    </source>
</reference>
<gene>
    <name evidence="2" type="ORF">LSH36_223g00029</name>
</gene>
<protein>
    <submittedName>
        <fullName evidence="2">Uncharacterized protein</fullName>
    </submittedName>
</protein>
<proteinExistence type="predicted"/>
<organism evidence="2 3">
    <name type="scientific">Paralvinella palmiformis</name>
    <dbReference type="NCBI Taxonomy" id="53620"/>
    <lineage>
        <taxon>Eukaryota</taxon>
        <taxon>Metazoa</taxon>
        <taxon>Spiralia</taxon>
        <taxon>Lophotrochozoa</taxon>
        <taxon>Annelida</taxon>
        <taxon>Polychaeta</taxon>
        <taxon>Sedentaria</taxon>
        <taxon>Canalipalpata</taxon>
        <taxon>Terebellida</taxon>
        <taxon>Terebelliformia</taxon>
        <taxon>Alvinellidae</taxon>
        <taxon>Paralvinella</taxon>
    </lineage>
</organism>
<accession>A0AAD9JQ21</accession>
<name>A0AAD9JQ21_9ANNE</name>
<dbReference type="Proteomes" id="UP001208570">
    <property type="component" value="Unassembled WGS sequence"/>
</dbReference>
<evidence type="ECO:0000313" key="2">
    <source>
        <dbReference type="EMBL" id="KAK2156030.1"/>
    </source>
</evidence>
<evidence type="ECO:0000256" key="1">
    <source>
        <dbReference type="SAM" id="MobiDB-lite"/>
    </source>
</evidence>
<evidence type="ECO:0000313" key="3">
    <source>
        <dbReference type="Proteomes" id="UP001208570"/>
    </source>
</evidence>
<keyword evidence="3" id="KW-1185">Reference proteome</keyword>
<feature type="region of interest" description="Disordered" evidence="1">
    <location>
        <begin position="1"/>
        <end position="20"/>
    </location>
</feature>
<comment type="caution">
    <text evidence="2">The sequence shown here is derived from an EMBL/GenBank/DDBJ whole genome shotgun (WGS) entry which is preliminary data.</text>
</comment>
<dbReference type="AlphaFoldDB" id="A0AAD9JQ21"/>
<sequence length="45" mass="5112">MEDSGIDSDQKPQPNDILLASNSNVSRFIKSQFTHDMMMSDETHI</sequence>